<keyword evidence="2 5" id="KW-0436">Ligase</keyword>
<dbReference type="CDD" id="cd05966">
    <property type="entry name" value="ACS"/>
    <property type="match status" value="1"/>
</dbReference>
<reference evidence="9" key="3">
    <citation type="journal article" date="2021" name="World Allergy Organ. J.">
        <title>Chromosome-level assembly of Dermatophagoides farinae genome and transcriptome reveals two novel allergens Der f 37 and Der f 39.</title>
        <authorList>
            <person name="Chen J."/>
            <person name="Cai Z."/>
            <person name="Fan D."/>
            <person name="Hu J."/>
            <person name="Hou Y."/>
            <person name="He Y."/>
            <person name="Zhang Z."/>
            <person name="Zhao Z."/>
            <person name="Gao P."/>
            <person name="Hu W."/>
            <person name="Sun J."/>
            <person name="Li J."/>
            <person name="Ji K."/>
        </authorList>
    </citation>
    <scope>NUCLEOTIDE SEQUENCE</scope>
    <source>
        <strain evidence="9">JKM2019</strain>
    </source>
</reference>
<dbReference type="FunFam" id="3.40.50.12780:FF:000001">
    <property type="entry name" value="Acetyl-coenzyme A synthetase"/>
    <property type="match status" value="1"/>
</dbReference>
<dbReference type="EMBL" id="ASGP02000008">
    <property type="protein sequence ID" value="KAH9494024.1"/>
    <property type="molecule type" value="Genomic_DNA"/>
</dbReference>
<dbReference type="OrthoDB" id="1706066at2759"/>
<reference evidence="9" key="2">
    <citation type="submission" date="2020-06" db="EMBL/GenBank/DDBJ databases">
        <authorList>
            <person name="Ji K."/>
            <person name="Li J."/>
        </authorList>
    </citation>
    <scope>NUCLEOTIDE SEQUENCE</scope>
    <source>
        <strain evidence="9">JKM2019</strain>
        <tissue evidence="9">Whole body</tissue>
    </source>
</reference>
<reference evidence="10" key="4">
    <citation type="journal article" date="2022" name="Res Sq">
        <title>Comparative Genomics Reveals Insights into the Divergent Evolution of Astigmatic Mites and Household Pest Adaptations.</title>
        <authorList>
            <person name="Xiong Q."/>
            <person name="Wan A.T.-Y."/>
            <person name="Liu X.-Y."/>
            <person name="Fung C.S.-H."/>
            <person name="Xiao X."/>
            <person name="Malainual N."/>
            <person name="Hou J."/>
            <person name="Wang L."/>
            <person name="Wang M."/>
            <person name="Yang K."/>
            <person name="Cui Y."/>
            <person name="Leung E."/>
            <person name="Nong W."/>
            <person name="Shin S.-K."/>
            <person name="Au S."/>
            <person name="Jeong K.Y."/>
            <person name="Chew F.T."/>
            <person name="Hui J."/>
            <person name="Leung T.F."/>
            <person name="Tungtrongchitr A."/>
            <person name="Zhong N."/>
            <person name="Liu Z."/>
            <person name="Tsui S."/>
        </authorList>
    </citation>
    <scope>NUCLEOTIDE SEQUENCE</scope>
    <source>
        <strain evidence="10">Derf</strain>
        <tissue evidence="10">Whole organism</tissue>
    </source>
</reference>
<dbReference type="EMBL" id="SDOV01000002">
    <property type="protein sequence ID" value="KAH7644120.1"/>
    <property type="molecule type" value="Genomic_DNA"/>
</dbReference>
<dbReference type="GO" id="GO:0005524">
    <property type="term" value="F:ATP binding"/>
    <property type="evidence" value="ECO:0007669"/>
    <property type="project" value="UniProtKB-UniRule"/>
</dbReference>
<protein>
    <recommendedName>
        <fullName evidence="5">Acetyl-coenzyme A synthetase</fullName>
        <ecNumber evidence="5">6.2.1.1</ecNumber>
    </recommendedName>
</protein>
<feature type="domain" description="AMP-binding enzyme C-terminal" evidence="7">
    <location>
        <begin position="569"/>
        <end position="647"/>
    </location>
</feature>
<dbReference type="GO" id="GO:0019427">
    <property type="term" value="P:acetyl-CoA biosynthetic process from acetate"/>
    <property type="evidence" value="ECO:0007669"/>
    <property type="project" value="InterPro"/>
</dbReference>
<evidence type="ECO:0000256" key="2">
    <source>
        <dbReference type="ARBA" id="ARBA00022598"/>
    </source>
</evidence>
<feature type="domain" description="Acetyl-coenzyme A synthetase N-terminal" evidence="8">
    <location>
        <begin position="30"/>
        <end position="91"/>
    </location>
</feature>
<comment type="similarity">
    <text evidence="1 5">Belongs to the ATP-dependent AMP-binding enzyme family.</text>
</comment>
<keyword evidence="11" id="KW-1185">Reference proteome</keyword>
<organism evidence="10 11">
    <name type="scientific">Dermatophagoides farinae</name>
    <name type="common">American house dust mite</name>
    <dbReference type="NCBI Taxonomy" id="6954"/>
    <lineage>
        <taxon>Eukaryota</taxon>
        <taxon>Metazoa</taxon>
        <taxon>Ecdysozoa</taxon>
        <taxon>Arthropoda</taxon>
        <taxon>Chelicerata</taxon>
        <taxon>Arachnida</taxon>
        <taxon>Acari</taxon>
        <taxon>Acariformes</taxon>
        <taxon>Sarcoptiformes</taxon>
        <taxon>Astigmata</taxon>
        <taxon>Psoroptidia</taxon>
        <taxon>Analgoidea</taxon>
        <taxon>Pyroglyphidae</taxon>
        <taxon>Dermatophagoidinae</taxon>
        <taxon>Dermatophagoides</taxon>
    </lineage>
</organism>
<evidence type="ECO:0000259" key="8">
    <source>
        <dbReference type="Pfam" id="PF16177"/>
    </source>
</evidence>
<dbReference type="InterPro" id="IPR000873">
    <property type="entry name" value="AMP-dep_synth/lig_dom"/>
</dbReference>
<evidence type="ECO:0000313" key="11">
    <source>
        <dbReference type="Proteomes" id="UP000790347"/>
    </source>
</evidence>
<evidence type="ECO:0000313" key="9">
    <source>
        <dbReference type="EMBL" id="KAH7644120.1"/>
    </source>
</evidence>
<dbReference type="EC" id="6.2.1.1" evidence="5"/>
<dbReference type="Pfam" id="PF13193">
    <property type="entry name" value="AMP-binding_C"/>
    <property type="match status" value="1"/>
</dbReference>
<dbReference type="GO" id="GO:0016208">
    <property type="term" value="F:AMP binding"/>
    <property type="evidence" value="ECO:0007669"/>
    <property type="project" value="InterPro"/>
</dbReference>
<evidence type="ECO:0000259" key="7">
    <source>
        <dbReference type="Pfam" id="PF13193"/>
    </source>
</evidence>
<evidence type="ECO:0000256" key="4">
    <source>
        <dbReference type="ARBA" id="ARBA00022840"/>
    </source>
</evidence>
<dbReference type="PANTHER" id="PTHR24095:SF244">
    <property type="entry name" value="ACETYL-COENZYME A SYNTHETASE"/>
    <property type="match status" value="1"/>
</dbReference>
<keyword evidence="4 5" id="KW-0067">ATP-binding</keyword>
<feature type="domain" description="AMP-dependent synthetase/ligase" evidence="6">
    <location>
        <begin position="98"/>
        <end position="508"/>
    </location>
</feature>
<evidence type="ECO:0000256" key="1">
    <source>
        <dbReference type="ARBA" id="ARBA00006432"/>
    </source>
</evidence>
<keyword evidence="3 5" id="KW-0547">Nucleotide-binding</keyword>
<name>A0A922KZH4_DERFA</name>
<dbReference type="InterPro" id="IPR020845">
    <property type="entry name" value="AMP-binding_CS"/>
</dbReference>
<dbReference type="AlphaFoldDB" id="A0A922KZH4"/>
<proteinExistence type="inferred from homology"/>
<evidence type="ECO:0000256" key="5">
    <source>
        <dbReference type="RuleBase" id="RU361147"/>
    </source>
</evidence>
<evidence type="ECO:0000313" key="10">
    <source>
        <dbReference type="EMBL" id="KAH9494024.1"/>
    </source>
</evidence>
<dbReference type="InterPro" id="IPR042099">
    <property type="entry name" value="ANL_N_sf"/>
</dbReference>
<evidence type="ECO:0000256" key="3">
    <source>
        <dbReference type="ARBA" id="ARBA00022741"/>
    </source>
</evidence>
<dbReference type="PANTHER" id="PTHR24095">
    <property type="entry name" value="ACETYL-COENZYME A SYNTHETASE"/>
    <property type="match status" value="1"/>
</dbReference>
<dbReference type="InterPro" id="IPR045851">
    <property type="entry name" value="AMP-bd_C_sf"/>
</dbReference>
<dbReference type="PROSITE" id="PS00455">
    <property type="entry name" value="AMP_BINDING"/>
    <property type="match status" value="1"/>
</dbReference>
<dbReference type="InterPro" id="IPR025110">
    <property type="entry name" value="AMP-bd_C"/>
</dbReference>
<dbReference type="InterPro" id="IPR011904">
    <property type="entry name" value="Ac_CoA_lig"/>
</dbReference>
<dbReference type="InterPro" id="IPR032387">
    <property type="entry name" value="ACAS_N"/>
</dbReference>
<comment type="catalytic activity">
    <reaction evidence="5">
        <text>acetate + ATP + CoA = acetyl-CoA + AMP + diphosphate</text>
        <dbReference type="Rhea" id="RHEA:23176"/>
        <dbReference type="ChEBI" id="CHEBI:30089"/>
        <dbReference type="ChEBI" id="CHEBI:30616"/>
        <dbReference type="ChEBI" id="CHEBI:33019"/>
        <dbReference type="ChEBI" id="CHEBI:57287"/>
        <dbReference type="ChEBI" id="CHEBI:57288"/>
        <dbReference type="ChEBI" id="CHEBI:456215"/>
        <dbReference type="EC" id="6.2.1.1"/>
    </reaction>
</comment>
<dbReference type="Proteomes" id="UP000790347">
    <property type="component" value="Unassembled WGS sequence"/>
</dbReference>
<dbReference type="Pfam" id="PF00501">
    <property type="entry name" value="AMP-binding"/>
    <property type="match status" value="1"/>
</dbReference>
<gene>
    <name evidence="10" type="primary">ACSS2_4</name>
    <name evidence="10" type="ORF">DERF_014747</name>
    <name evidence="9" type="ORF">HUG17_6482</name>
</gene>
<dbReference type="GO" id="GO:0003987">
    <property type="term" value="F:acetate-CoA ligase activity"/>
    <property type="evidence" value="ECO:0007669"/>
    <property type="project" value="UniProtKB-UniRule"/>
</dbReference>
<comment type="caution">
    <text evidence="10">The sequence shown here is derived from an EMBL/GenBank/DDBJ whole genome shotgun (WGS) entry which is preliminary data.</text>
</comment>
<dbReference type="Pfam" id="PF16177">
    <property type="entry name" value="ACAS_N"/>
    <property type="match status" value="1"/>
</dbReference>
<reference evidence="10" key="1">
    <citation type="submission" date="2013-05" db="EMBL/GenBank/DDBJ databases">
        <authorList>
            <person name="Yim A.K.Y."/>
            <person name="Chan T.F."/>
            <person name="Ji K.M."/>
            <person name="Liu X.Y."/>
            <person name="Zhou J.W."/>
            <person name="Li R.Q."/>
            <person name="Yang K.Y."/>
            <person name="Li J."/>
            <person name="Li M."/>
            <person name="Law P.T.W."/>
            <person name="Wu Y.L."/>
            <person name="Cai Z.L."/>
            <person name="Qin H."/>
            <person name="Bao Y."/>
            <person name="Leung R.K.K."/>
            <person name="Ng P.K.S."/>
            <person name="Zou J."/>
            <person name="Zhong X.J."/>
            <person name="Ran P.X."/>
            <person name="Zhong N.S."/>
            <person name="Liu Z.G."/>
            <person name="Tsui S.K.W."/>
        </authorList>
    </citation>
    <scope>NUCLEOTIDE SEQUENCE</scope>
    <source>
        <strain evidence="10">Derf</strain>
        <tissue evidence="10">Whole organism</tissue>
    </source>
</reference>
<sequence length="691" mass="78179">MAISDFSKDQMVYPSDDYKKDAYITNMEEYRQLYKLSIEDPVKFWHNFSKNFHWEIPPRIDDFLDYNFDLSKGPIFTKWMKGGRTNICYNALDRHIQNGHGDRIAYYWEGNETHESRTITYSQLLKEVCKFANFLLSKGLKKGDRIAIYMPVTIDLVVAMLATVRIGAVHTVVFAGFSAGSLSERIIDARCSILVTMDGSYRGKKFIPLKDLADQALEICRKKNHKIKCCIVQRHSNACQGNNNNIIINGHENNVSSDINNNFPINWNCDIDIWWELAIQNMSERCEPVWIDSEDDLFILYTSGSTGKPKGVLHTLGGYMVYAATTFKYVFNYTPDDVFFCTADLGWITGHTVNVYGSLSNAATIVLFEGTPFYPHPGRLWEIIDKLQVSIFYTAPTAIRSLMKYGDELVKKYKLDSLKLLGTAGEPINEEAWCWYYQVVGKRRCPIVDTFWQTETAAPMLTPLPGCTPTKPGSATLPFFGVVPAIVDYNGKEIEGTGNGILVIKKPWPSIARTVVGNHERYEMTYFHKFKGYFSTGDGCYRDHDGYYWITGRSDDMLNVSGHLLSTAQVESAIVEHKAVAEAAAVSSPHPIKGECIYCFVVLHNDYEFNPELEKDIKDRAREKIGALAAPEVVHPTSALPKTRSGKIMRRILSKVIRNDKDLGDISTMADESILEELFATRDLYAIVALG</sequence>
<dbReference type="SUPFAM" id="SSF56801">
    <property type="entry name" value="Acetyl-CoA synthetase-like"/>
    <property type="match status" value="1"/>
</dbReference>
<accession>A0A922KZH4</accession>
<dbReference type="Gene3D" id="3.40.50.12780">
    <property type="entry name" value="N-terminal domain of ligase-like"/>
    <property type="match status" value="1"/>
</dbReference>
<dbReference type="Gene3D" id="3.30.300.30">
    <property type="match status" value="1"/>
</dbReference>
<dbReference type="Proteomes" id="UP000828236">
    <property type="component" value="Unassembled WGS sequence"/>
</dbReference>
<evidence type="ECO:0000259" key="6">
    <source>
        <dbReference type="Pfam" id="PF00501"/>
    </source>
</evidence>
<dbReference type="NCBIfam" id="TIGR02188">
    <property type="entry name" value="Ac_CoA_lig_AcsA"/>
    <property type="match status" value="1"/>
</dbReference>